<gene>
    <name evidence="2" type="ORF">ACEZDJ_21640</name>
</gene>
<protein>
    <recommendedName>
        <fullName evidence="4">DUF2254 domain-containing protein</fullName>
    </recommendedName>
</protein>
<dbReference type="RefSeq" id="WP_030252404.1">
    <property type="nucleotide sequence ID" value="NZ_JBHEZZ010000012.1"/>
</dbReference>
<evidence type="ECO:0000313" key="3">
    <source>
        <dbReference type="Proteomes" id="UP001592528"/>
    </source>
</evidence>
<keyword evidence="1" id="KW-1133">Transmembrane helix</keyword>
<name>A0ABV6UR08_9ACTN</name>
<evidence type="ECO:0008006" key="4">
    <source>
        <dbReference type="Google" id="ProtNLM"/>
    </source>
</evidence>
<organism evidence="2 3">
    <name type="scientific">Streptacidiphilus cavernicola</name>
    <dbReference type="NCBI Taxonomy" id="3342716"/>
    <lineage>
        <taxon>Bacteria</taxon>
        <taxon>Bacillati</taxon>
        <taxon>Actinomycetota</taxon>
        <taxon>Actinomycetes</taxon>
        <taxon>Kitasatosporales</taxon>
        <taxon>Streptomycetaceae</taxon>
        <taxon>Streptacidiphilus</taxon>
    </lineage>
</organism>
<proteinExistence type="predicted"/>
<dbReference type="Proteomes" id="UP001592528">
    <property type="component" value="Unassembled WGS sequence"/>
</dbReference>
<sequence length="363" mass="39787">MRPLLGVIGALAVLGVFSSVVRTLVMPRPSSSGFTRVVLATLFVPFQLLADRCSSVERKDKVLAPVAPLSLLVTLVLWLLSFLVGYALLEAAVSDLGVKAALDEAGSSLFTLGFASSNRSALTAVDFCAAATGPIVIALQIGYLPALYSAYAAREAEVTLLQSRSGSPPWGPEILARYSQAELLDSLDQLFSNWERWAAQVNESHTTYPVLIQFRSARATRNWMVSLLSVLDAAALSLAFNPSRRPQTPARMALRAGYVCLRDLADVRGIPYSADPMPDDPLDLDYGSFLEGVERMRQQGFPMERTPEQAWPHFRGWRVNYENLAYRLAYDIDAVPAAWSGSRRTPSVILRPTTPKDRQPAAR</sequence>
<keyword evidence="3" id="KW-1185">Reference proteome</keyword>
<keyword evidence="1" id="KW-0812">Transmembrane</keyword>
<reference evidence="2 3" key="1">
    <citation type="submission" date="2024-09" db="EMBL/GenBank/DDBJ databases">
        <authorList>
            <person name="Lee S.D."/>
        </authorList>
    </citation>
    <scope>NUCLEOTIDE SEQUENCE [LARGE SCALE GENOMIC DNA]</scope>
    <source>
        <strain evidence="2 3">N1-5</strain>
    </source>
</reference>
<keyword evidence="1" id="KW-0472">Membrane</keyword>
<comment type="caution">
    <text evidence="2">The sequence shown here is derived from an EMBL/GenBank/DDBJ whole genome shotgun (WGS) entry which is preliminary data.</text>
</comment>
<dbReference type="EMBL" id="JBHEZZ010000012">
    <property type="protein sequence ID" value="MFC1403899.1"/>
    <property type="molecule type" value="Genomic_DNA"/>
</dbReference>
<feature type="transmembrane region" description="Helical" evidence="1">
    <location>
        <begin position="62"/>
        <end position="89"/>
    </location>
</feature>
<accession>A0ABV6UR08</accession>
<evidence type="ECO:0000256" key="1">
    <source>
        <dbReference type="SAM" id="Phobius"/>
    </source>
</evidence>
<evidence type="ECO:0000313" key="2">
    <source>
        <dbReference type="EMBL" id="MFC1403899.1"/>
    </source>
</evidence>
<feature type="transmembrane region" description="Helical" evidence="1">
    <location>
        <begin position="121"/>
        <end position="144"/>
    </location>
</feature>